<dbReference type="PROSITE" id="PS00107">
    <property type="entry name" value="PROTEIN_KINASE_ATP"/>
    <property type="match status" value="1"/>
</dbReference>
<dbReference type="InterPro" id="IPR000719">
    <property type="entry name" value="Prot_kinase_dom"/>
</dbReference>
<keyword evidence="5 6" id="KW-0067">ATP-binding</keyword>
<dbReference type="Gene3D" id="3.30.200.20">
    <property type="entry name" value="Phosphorylase Kinase, domain 1"/>
    <property type="match status" value="1"/>
</dbReference>
<dbReference type="SMART" id="SM00220">
    <property type="entry name" value="S_TKc"/>
    <property type="match status" value="1"/>
</dbReference>
<keyword evidence="2" id="KW-0808">Transferase</keyword>
<dbReference type="InterPro" id="IPR008271">
    <property type="entry name" value="Ser/Thr_kinase_AS"/>
</dbReference>
<dbReference type="Gene3D" id="1.10.510.10">
    <property type="entry name" value="Transferase(Phosphotransferase) domain 1"/>
    <property type="match status" value="1"/>
</dbReference>
<dbReference type="GO" id="GO:0005524">
    <property type="term" value="F:ATP binding"/>
    <property type="evidence" value="ECO:0007669"/>
    <property type="project" value="UniProtKB-UniRule"/>
</dbReference>
<dbReference type="InterPro" id="IPR011009">
    <property type="entry name" value="Kinase-like_dom_sf"/>
</dbReference>
<dbReference type="Pfam" id="PF00069">
    <property type="entry name" value="Pkinase"/>
    <property type="match status" value="1"/>
</dbReference>
<evidence type="ECO:0000256" key="5">
    <source>
        <dbReference type="ARBA" id="ARBA00022840"/>
    </source>
</evidence>
<keyword evidence="4" id="KW-0418">Kinase</keyword>
<dbReference type="PROSITE" id="PS00108">
    <property type="entry name" value="PROTEIN_KINASE_ST"/>
    <property type="match status" value="1"/>
</dbReference>
<dbReference type="InterPro" id="IPR017441">
    <property type="entry name" value="Protein_kinase_ATP_BS"/>
</dbReference>
<dbReference type="CDD" id="cd05580">
    <property type="entry name" value="STKc_PKA_like"/>
    <property type="match status" value="1"/>
</dbReference>
<dbReference type="AlphaFoldDB" id="A0A1R2B784"/>
<dbReference type="InterPro" id="IPR000961">
    <property type="entry name" value="AGC-kinase_C"/>
</dbReference>
<comment type="caution">
    <text evidence="10">The sequence shown here is derived from an EMBL/GenBank/DDBJ whole genome shotgun (WGS) entry which is preliminary data.</text>
</comment>
<evidence type="ECO:0000256" key="4">
    <source>
        <dbReference type="ARBA" id="ARBA00022777"/>
    </source>
</evidence>
<feature type="binding site" evidence="6">
    <location>
        <position position="39"/>
    </location>
    <ligand>
        <name>ATP</name>
        <dbReference type="ChEBI" id="CHEBI:30616"/>
    </ligand>
</feature>
<name>A0A1R2B784_9CILI</name>
<feature type="domain" description="AGC-kinase C-terminal" evidence="9">
    <location>
        <begin position="265"/>
        <end position="319"/>
    </location>
</feature>
<dbReference type="SUPFAM" id="SSF56112">
    <property type="entry name" value="Protein kinase-like (PK-like)"/>
    <property type="match status" value="1"/>
</dbReference>
<dbReference type="GO" id="GO:0005952">
    <property type="term" value="C:cAMP-dependent protein kinase complex"/>
    <property type="evidence" value="ECO:0007669"/>
    <property type="project" value="TreeGrafter"/>
</dbReference>
<gene>
    <name evidence="10" type="ORF">SteCoe_28863</name>
</gene>
<proteinExistence type="inferred from homology"/>
<evidence type="ECO:0008006" key="12">
    <source>
        <dbReference type="Google" id="ProtNLM"/>
    </source>
</evidence>
<dbReference type="FunFam" id="1.10.510.10:FF:000005">
    <property type="entry name" value="cAMP-dependent protein kinase catalytic subunit alpha"/>
    <property type="match status" value="1"/>
</dbReference>
<evidence type="ECO:0000256" key="6">
    <source>
        <dbReference type="PROSITE-ProRule" id="PRU10141"/>
    </source>
</evidence>
<dbReference type="OrthoDB" id="296179at2759"/>
<evidence type="ECO:0000256" key="3">
    <source>
        <dbReference type="ARBA" id="ARBA00022741"/>
    </source>
</evidence>
<sequence length="319" mass="36933">MAQTLKLEDLEIMRTLGTGAFGRVRIARVKATGEFIALKSLKKQHIIRTKQVDHVASEHHILRITNHPFLVNLKGFCQDPSYLYFGMEFVPGGDLFTYLRKVGKFDSTQAMLFAGQISLMFEYLHSMNIIYRDLKPENLLINADGYLKLTDFGFAKIVEERTYTLCGTPEYIAPEVLLNKGHYKPVDWWTLGVIIYEMLAGIDPFNDDDPMLIYQKILKCKYQFPRNFDTHAKSLVKHLLVIDLSKRYGNLKKKAEDIKRHRWFKNLDWDELVNKNIKMPYVPFLPSAGDTSHFVEYPDSYSNAPALNSAHDPFINWNS</sequence>
<evidence type="ECO:0000259" key="8">
    <source>
        <dbReference type="PROSITE" id="PS50011"/>
    </source>
</evidence>
<dbReference type="Proteomes" id="UP000187209">
    <property type="component" value="Unassembled WGS sequence"/>
</dbReference>
<protein>
    <recommendedName>
        <fullName evidence="12">Protein kinase domain-containing protein</fullName>
    </recommendedName>
</protein>
<keyword evidence="11" id="KW-1185">Reference proteome</keyword>
<dbReference type="PROSITE" id="PS51285">
    <property type="entry name" value="AGC_KINASE_CTER"/>
    <property type="match status" value="1"/>
</dbReference>
<evidence type="ECO:0000256" key="2">
    <source>
        <dbReference type="ARBA" id="ARBA00022679"/>
    </source>
</evidence>
<dbReference type="GO" id="GO:0004691">
    <property type="term" value="F:cAMP-dependent protein kinase activity"/>
    <property type="evidence" value="ECO:0007669"/>
    <property type="project" value="TreeGrafter"/>
</dbReference>
<accession>A0A1R2B784</accession>
<reference evidence="10 11" key="1">
    <citation type="submission" date="2016-11" db="EMBL/GenBank/DDBJ databases">
        <title>The macronuclear genome of Stentor coeruleus: a giant cell with tiny introns.</title>
        <authorList>
            <person name="Slabodnick M."/>
            <person name="Ruby J.G."/>
            <person name="Reiff S.B."/>
            <person name="Swart E.C."/>
            <person name="Gosai S."/>
            <person name="Prabakaran S."/>
            <person name="Witkowska E."/>
            <person name="Larue G.E."/>
            <person name="Fisher S."/>
            <person name="Freeman R.M."/>
            <person name="Gunawardena J."/>
            <person name="Chu W."/>
            <person name="Stover N.A."/>
            <person name="Gregory B.D."/>
            <person name="Nowacki M."/>
            <person name="Derisi J."/>
            <person name="Roy S.W."/>
            <person name="Marshall W.F."/>
            <person name="Sood P."/>
        </authorList>
    </citation>
    <scope>NUCLEOTIDE SEQUENCE [LARGE SCALE GENOMIC DNA]</scope>
    <source>
        <strain evidence="10">WM001</strain>
    </source>
</reference>
<keyword evidence="3 6" id="KW-0547">Nucleotide-binding</keyword>
<evidence type="ECO:0000259" key="9">
    <source>
        <dbReference type="PROSITE" id="PS51285"/>
    </source>
</evidence>
<dbReference type="EMBL" id="MPUH01000884">
    <property type="protein sequence ID" value="OMJ72638.1"/>
    <property type="molecule type" value="Genomic_DNA"/>
</dbReference>
<evidence type="ECO:0000256" key="7">
    <source>
        <dbReference type="RuleBase" id="RU000304"/>
    </source>
</evidence>
<comment type="similarity">
    <text evidence="7">Belongs to the protein kinase superfamily.</text>
</comment>
<evidence type="ECO:0000313" key="10">
    <source>
        <dbReference type="EMBL" id="OMJ72638.1"/>
    </source>
</evidence>
<evidence type="ECO:0000256" key="1">
    <source>
        <dbReference type="ARBA" id="ARBA00022527"/>
    </source>
</evidence>
<feature type="domain" description="Protein kinase" evidence="8">
    <location>
        <begin position="10"/>
        <end position="264"/>
    </location>
</feature>
<dbReference type="PANTHER" id="PTHR24353:SF37">
    <property type="entry name" value="CAMP-DEPENDENT PROTEIN KINASE CATALYTIC SUBUNIT PRKX"/>
    <property type="match status" value="1"/>
</dbReference>
<evidence type="ECO:0000313" key="11">
    <source>
        <dbReference type="Proteomes" id="UP000187209"/>
    </source>
</evidence>
<keyword evidence="1 7" id="KW-0723">Serine/threonine-protein kinase</keyword>
<organism evidence="10 11">
    <name type="scientific">Stentor coeruleus</name>
    <dbReference type="NCBI Taxonomy" id="5963"/>
    <lineage>
        <taxon>Eukaryota</taxon>
        <taxon>Sar</taxon>
        <taxon>Alveolata</taxon>
        <taxon>Ciliophora</taxon>
        <taxon>Postciliodesmatophora</taxon>
        <taxon>Heterotrichea</taxon>
        <taxon>Heterotrichida</taxon>
        <taxon>Stentoridae</taxon>
        <taxon>Stentor</taxon>
    </lineage>
</organism>
<dbReference type="PANTHER" id="PTHR24353">
    <property type="entry name" value="CYCLIC NUCLEOTIDE-DEPENDENT PROTEIN KINASE"/>
    <property type="match status" value="1"/>
</dbReference>
<dbReference type="PROSITE" id="PS50011">
    <property type="entry name" value="PROTEIN_KINASE_DOM"/>
    <property type="match status" value="1"/>
</dbReference>